<dbReference type="InterPro" id="IPR006269">
    <property type="entry name" value="KDO8P_synthase"/>
</dbReference>
<evidence type="ECO:0000256" key="1">
    <source>
        <dbReference type="ARBA" id="ARBA00004496"/>
    </source>
</evidence>
<dbReference type="HAMAP" id="MF_00056">
    <property type="entry name" value="KDO8P_synth"/>
    <property type="match status" value="1"/>
</dbReference>
<feature type="domain" description="DAHP synthetase I/KDSA" evidence="9">
    <location>
        <begin position="9"/>
        <end position="266"/>
    </location>
</feature>
<dbReference type="GO" id="GO:0008676">
    <property type="term" value="F:3-deoxy-8-phosphooctulonate synthase activity"/>
    <property type="evidence" value="ECO:0007669"/>
    <property type="project" value="UniProtKB-UniRule"/>
</dbReference>
<gene>
    <name evidence="8" type="primary">kdsA</name>
    <name evidence="10" type="ORF">COW11_01210</name>
</gene>
<dbReference type="Gene3D" id="3.20.20.70">
    <property type="entry name" value="Aldolase class I"/>
    <property type="match status" value="1"/>
</dbReference>
<sequence length="271" mass="29244">MNRQTQLGKIKIASPGQLFLIAGPCVIEGESSVLSCAEVLKKITGKLKIPFIFKASYDKANRSSIDSYRGPGLVKGLAILKKVKQEFDVPVLSDVHCRSEIDSAASVLDILQIPAFLCRQTDFIIACARTKKTINIKKGQFLAPWDMANVIKKIEAGGNRNIIITERGSSFGYNNLVSDMRSIPIMQKFGYPVVYDATHSVQLPGAAGSVSGGDAEFVPVLARSAVAAGADGLFVETHQNPSHALCDGPNSLALDDLENLLKQLVAIRKLF</sequence>
<dbReference type="Proteomes" id="UP000231267">
    <property type="component" value="Unassembled WGS sequence"/>
</dbReference>
<dbReference type="NCBIfam" id="NF003543">
    <property type="entry name" value="PRK05198.1"/>
    <property type="match status" value="1"/>
</dbReference>
<dbReference type="AlphaFoldDB" id="A0A2J0LG87"/>
<dbReference type="PANTHER" id="PTHR21057">
    <property type="entry name" value="PHOSPHO-2-DEHYDRO-3-DEOXYHEPTONATE ALDOLASE"/>
    <property type="match status" value="1"/>
</dbReference>
<organism evidence="10 11">
    <name type="scientific">Candidatus Taenaricola geysiri</name>
    <dbReference type="NCBI Taxonomy" id="1974752"/>
    <lineage>
        <taxon>Bacteria</taxon>
        <taxon>Pseudomonadati</taxon>
        <taxon>Candidatus Omnitrophota</taxon>
        <taxon>Candidatus Taenaricola</taxon>
    </lineage>
</organism>
<keyword evidence="6 8" id="KW-0808">Transferase</keyword>
<comment type="catalytic activity">
    <reaction evidence="7 8">
        <text>D-arabinose 5-phosphate + phosphoenolpyruvate + H2O = 3-deoxy-alpha-D-manno-2-octulosonate-8-phosphate + phosphate</text>
        <dbReference type="Rhea" id="RHEA:14053"/>
        <dbReference type="ChEBI" id="CHEBI:15377"/>
        <dbReference type="ChEBI" id="CHEBI:43474"/>
        <dbReference type="ChEBI" id="CHEBI:57693"/>
        <dbReference type="ChEBI" id="CHEBI:58702"/>
        <dbReference type="ChEBI" id="CHEBI:85985"/>
        <dbReference type="EC" id="2.5.1.55"/>
    </reaction>
</comment>
<evidence type="ECO:0000256" key="8">
    <source>
        <dbReference type="HAMAP-Rule" id="MF_00056"/>
    </source>
</evidence>
<evidence type="ECO:0000313" key="10">
    <source>
        <dbReference type="EMBL" id="PIW66851.1"/>
    </source>
</evidence>
<keyword evidence="5 8" id="KW-0963">Cytoplasm</keyword>
<evidence type="ECO:0000256" key="6">
    <source>
        <dbReference type="ARBA" id="ARBA00022679"/>
    </source>
</evidence>
<evidence type="ECO:0000256" key="5">
    <source>
        <dbReference type="ARBA" id="ARBA00022490"/>
    </source>
</evidence>
<dbReference type="InterPro" id="IPR013785">
    <property type="entry name" value="Aldolase_TIM"/>
</dbReference>
<evidence type="ECO:0000256" key="3">
    <source>
        <dbReference type="ARBA" id="ARBA00004845"/>
    </source>
</evidence>
<dbReference type="NCBIfam" id="TIGR01362">
    <property type="entry name" value="KDO8P_synth"/>
    <property type="match status" value="1"/>
</dbReference>
<comment type="pathway">
    <text evidence="3 8">Carbohydrate biosynthesis; 3-deoxy-D-manno-octulosonate biosynthesis; 3-deoxy-D-manno-octulosonate from D-ribulose 5-phosphate: step 2/3.</text>
</comment>
<protein>
    <recommendedName>
        <fullName evidence="8">2-dehydro-3-deoxyphosphooctonate aldolase</fullName>
        <ecNumber evidence="8">2.5.1.55</ecNumber>
    </recommendedName>
    <alternativeName>
        <fullName evidence="8">3-deoxy-D-manno-octulosonic acid 8-phosphate synthase</fullName>
    </alternativeName>
    <alternativeName>
        <fullName evidence="8">KDO-8-phosphate synthase</fullName>
        <shortName evidence="8">KDO 8-P synthase</shortName>
        <shortName evidence="8">KDOPS</shortName>
    </alternativeName>
    <alternativeName>
        <fullName evidence="8">Phospho-2-dehydro-3-deoxyoctonate aldolase</fullName>
    </alternativeName>
</protein>
<dbReference type="UniPathway" id="UPA00030"/>
<dbReference type="EC" id="2.5.1.55" evidence="8"/>
<dbReference type="GO" id="GO:0005737">
    <property type="term" value="C:cytoplasm"/>
    <property type="evidence" value="ECO:0007669"/>
    <property type="project" value="UniProtKB-SubCell"/>
</dbReference>
<dbReference type="GO" id="GO:0019294">
    <property type="term" value="P:keto-3-deoxy-D-manno-octulosonic acid biosynthetic process"/>
    <property type="evidence" value="ECO:0007669"/>
    <property type="project" value="UniProtKB-UniRule"/>
</dbReference>
<dbReference type="Pfam" id="PF00793">
    <property type="entry name" value="DAHP_synth_1"/>
    <property type="match status" value="1"/>
</dbReference>
<accession>A0A2J0LG87</accession>
<evidence type="ECO:0000256" key="4">
    <source>
        <dbReference type="ARBA" id="ARBA00010499"/>
    </source>
</evidence>
<evidence type="ECO:0000256" key="2">
    <source>
        <dbReference type="ARBA" id="ARBA00004756"/>
    </source>
</evidence>
<dbReference type="InterPro" id="IPR006218">
    <property type="entry name" value="DAHP1/KDSA"/>
</dbReference>
<dbReference type="UniPathway" id="UPA00357">
    <property type="reaction ID" value="UER00474"/>
</dbReference>
<dbReference type="EMBL" id="PFGP01000026">
    <property type="protein sequence ID" value="PIW66851.1"/>
    <property type="molecule type" value="Genomic_DNA"/>
</dbReference>
<evidence type="ECO:0000313" key="11">
    <source>
        <dbReference type="Proteomes" id="UP000231267"/>
    </source>
</evidence>
<comment type="similarity">
    <text evidence="4 8">Belongs to the KdsA family.</text>
</comment>
<comment type="pathway">
    <text evidence="2">Bacterial outer membrane biogenesis; lipopolysaccharide biosynthesis.</text>
</comment>
<proteinExistence type="inferred from homology"/>
<name>A0A2J0LG87_9BACT</name>
<evidence type="ECO:0000256" key="7">
    <source>
        <dbReference type="ARBA" id="ARBA00049112"/>
    </source>
</evidence>
<comment type="caution">
    <text evidence="10">The sequence shown here is derived from an EMBL/GenBank/DDBJ whole genome shotgun (WGS) entry which is preliminary data.</text>
</comment>
<comment type="subcellular location">
    <subcellularLocation>
        <location evidence="1 8">Cytoplasm</location>
    </subcellularLocation>
</comment>
<reference evidence="10 11" key="1">
    <citation type="submission" date="2017-09" db="EMBL/GenBank/DDBJ databases">
        <title>Depth-based differentiation of microbial function through sediment-hosted aquifers and enrichment of novel symbionts in the deep terrestrial subsurface.</title>
        <authorList>
            <person name="Probst A.J."/>
            <person name="Ladd B."/>
            <person name="Jarett J.K."/>
            <person name="Geller-Mcgrath D.E."/>
            <person name="Sieber C.M."/>
            <person name="Emerson J.B."/>
            <person name="Anantharaman K."/>
            <person name="Thomas B.C."/>
            <person name="Malmstrom R."/>
            <person name="Stieglmeier M."/>
            <person name="Klingl A."/>
            <person name="Woyke T."/>
            <person name="Ryan C.M."/>
            <person name="Banfield J.F."/>
        </authorList>
    </citation>
    <scope>NUCLEOTIDE SEQUENCE [LARGE SCALE GENOMIC DNA]</scope>
    <source>
        <strain evidence="10">CG12_big_fil_rev_8_21_14_0_65_43_15</strain>
    </source>
</reference>
<dbReference type="SUPFAM" id="SSF51569">
    <property type="entry name" value="Aldolase"/>
    <property type="match status" value="1"/>
</dbReference>
<keyword evidence="8" id="KW-0448">Lipopolysaccharide biosynthesis</keyword>
<evidence type="ECO:0000259" key="9">
    <source>
        <dbReference type="Pfam" id="PF00793"/>
    </source>
</evidence>